<evidence type="ECO:0000256" key="1">
    <source>
        <dbReference type="SAM" id="MobiDB-lite"/>
    </source>
</evidence>
<protein>
    <submittedName>
        <fullName evidence="2">Uncharacterized protein</fullName>
    </submittedName>
</protein>
<proteinExistence type="predicted"/>
<dbReference type="AlphaFoldDB" id="A0A139AID5"/>
<dbReference type="EMBL" id="KQ965754">
    <property type="protein sequence ID" value="KXS16304.1"/>
    <property type="molecule type" value="Genomic_DNA"/>
</dbReference>
<name>A0A139AID5_GONPJ</name>
<evidence type="ECO:0000313" key="2">
    <source>
        <dbReference type="EMBL" id="KXS16304.1"/>
    </source>
</evidence>
<reference evidence="2 3" key="1">
    <citation type="journal article" date="2015" name="Genome Biol. Evol.">
        <title>Phylogenomic analyses indicate that early fungi evolved digesting cell walls of algal ancestors of land plants.</title>
        <authorList>
            <person name="Chang Y."/>
            <person name="Wang S."/>
            <person name="Sekimoto S."/>
            <person name="Aerts A.L."/>
            <person name="Choi C."/>
            <person name="Clum A."/>
            <person name="LaButti K.M."/>
            <person name="Lindquist E.A."/>
            <person name="Yee Ngan C."/>
            <person name="Ohm R.A."/>
            <person name="Salamov A.A."/>
            <person name="Grigoriev I.V."/>
            <person name="Spatafora J.W."/>
            <person name="Berbee M.L."/>
        </authorList>
    </citation>
    <scope>NUCLEOTIDE SEQUENCE [LARGE SCALE GENOMIC DNA]</scope>
    <source>
        <strain evidence="2 3">JEL478</strain>
    </source>
</reference>
<dbReference type="Proteomes" id="UP000070544">
    <property type="component" value="Unassembled WGS sequence"/>
</dbReference>
<organism evidence="2 3">
    <name type="scientific">Gonapodya prolifera (strain JEL478)</name>
    <name type="common">Monoblepharis prolifera</name>
    <dbReference type="NCBI Taxonomy" id="1344416"/>
    <lineage>
        <taxon>Eukaryota</taxon>
        <taxon>Fungi</taxon>
        <taxon>Fungi incertae sedis</taxon>
        <taxon>Chytridiomycota</taxon>
        <taxon>Chytridiomycota incertae sedis</taxon>
        <taxon>Monoblepharidomycetes</taxon>
        <taxon>Monoblepharidales</taxon>
        <taxon>Gonapodyaceae</taxon>
        <taxon>Gonapodya</taxon>
    </lineage>
</organism>
<gene>
    <name evidence="2" type="ORF">M427DRAFT_31452</name>
</gene>
<dbReference type="OrthoDB" id="2103031at2759"/>
<sequence length="235" mass="25857">MSSTTESTAPNPHSFEQRVETALESVYNGIRSAAIAWGAISGNPEEIVRAPIKDSGWPGRKKRESDSQAAAAGSASRRGGEKDSPVFSNPYYPLSGPPSNPEEHAKLNEYISKEKYAITSTLNDSATSLLRTTSVTAAQENCVDLEFAYRQCGMGRSGVATSTDTPASWWARITGSKLTGCASQEAAWQGCVVRQKRILEDMGFDDKRRPVEELEWILEEADRRFWSEKKQAETK</sequence>
<accession>A0A139AID5</accession>
<keyword evidence="3" id="KW-1185">Reference proteome</keyword>
<evidence type="ECO:0000313" key="3">
    <source>
        <dbReference type="Proteomes" id="UP000070544"/>
    </source>
</evidence>
<feature type="region of interest" description="Disordered" evidence="1">
    <location>
        <begin position="49"/>
        <end position="103"/>
    </location>
</feature>